<sequence length="85" mass="9889">MAIRKQEKRTRLGIIRPLCKKETLKKLEKSLKGIHDSQEKMNSFLSELPLQCVIQTTWPVRILQMTSIVVQCALSIIPFVKNYFT</sequence>
<dbReference type="Proteomes" id="UP000038045">
    <property type="component" value="Unplaced"/>
</dbReference>
<dbReference type="AlphaFoldDB" id="A0A0N4ZG93"/>
<accession>A0A0N4ZG93</accession>
<organism evidence="1 2">
    <name type="scientific">Parastrongyloides trichosuri</name>
    <name type="common">Possum-specific nematode worm</name>
    <dbReference type="NCBI Taxonomy" id="131310"/>
    <lineage>
        <taxon>Eukaryota</taxon>
        <taxon>Metazoa</taxon>
        <taxon>Ecdysozoa</taxon>
        <taxon>Nematoda</taxon>
        <taxon>Chromadorea</taxon>
        <taxon>Rhabditida</taxon>
        <taxon>Tylenchina</taxon>
        <taxon>Panagrolaimomorpha</taxon>
        <taxon>Strongyloidoidea</taxon>
        <taxon>Strongyloididae</taxon>
        <taxon>Parastrongyloides</taxon>
    </lineage>
</organism>
<keyword evidence="1" id="KW-1185">Reference proteome</keyword>
<evidence type="ECO:0000313" key="2">
    <source>
        <dbReference type="WBParaSite" id="PTRK_0000677000.1"/>
    </source>
</evidence>
<evidence type="ECO:0000313" key="1">
    <source>
        <dbReference type="Proteomes" id="UP000038045"/>
    </source>
</evidence>
<proteinExistence type="predicted"/>
<reference evidence="2" key="1">
    <citation type="submission" date="2017-02" db="UniProtKB">
        <authorList>
            <consortium name="WormBaseParasite"/>
        </authorList>
    </citation>
    <scope>IDENTIFICATION</scope>
</reference>
<dbReference type="WBParaSite" id="PTRK_0000677000.1">
    <property type="protein sequence ID" value="PTRK_0000677000.1"/>
    <property type="gene ID" value="PTRK_0000677000"/>
</dbReference>
<protein>
    <submittedName>
        <fullName evidence="2">40S ribosomal protein S15</fullName>
    </submittedName>
</protein>
<name>A0A0N4ZG93_PARTI</name>